<organism evidence="2 3">
    <name type="scientific">Eumeta variegata</name>
    <name type="common">Bagworm moth</name>
    <name type="synonym">Eumeta japonica</name>
    <dbReference type="NCBI Taxonomy" id="151549"/>
    <lineage>
        <taxon>Eukaryota</taxon>
        <taxon>Metazoa</taxon>
        <taxon>Ecdysozoa</taxon>
        <taxon>Arthropoda</taxon>
        <taxon>Hexapoda</taxon>
        <taxon>Insecta</taxon>
        <taxon>Pterygota</taxon>
        <taxon>Neoptera</taxon>
        <taxon>Endopterygota</taxon>
        <taxon>Lepidoptera</taxon>
        <taxon>Glossata</taxon>
        <taxon>Ditrysia</taxon>
        <taxon>Tineoidea</taxon>
        <taxon>Psychidae</taxon>
        <taxon>Oiketicinae</taxon>
        <taxon>Eumeta</taxon>
    </lineage>
</organism>
<comment type="caution">
    <text evidence="2">The sequence shown here is derived from an EMBL/GenBank/DDBJ whole genome shotgun (WGS) entry which is preliminary data.</text>
</comment>
<dbReference type="Proteomes" id="UP000299102">
    <property type="component" value="Unassembled WGS sequence"/>
</dbReference>
<dbReference type="EMBL" id="BGZK01001443">
    <property type="protein sequence ID" value="GBP80019.1"/>
    <property type="molecule type" value="Genomic_DNA"/>
</dbReference>
<evidence type="ECO:0000256" key="1">
    <source>
        <dbReference type="SAM" id="MobiDB-lite"/>
    </source>
</evidence>
<evidence type="ECO:0000313" key="2">
    <source>
        <dbReference type="EMBL" id="GBP80019.1"/>
    </source>
</evidence>
<feature type="region of interest" description="Disordered" evidence="1">
    <location>
        <begin position="1"/>
        <end position="30"/>
    </location>
</feature>
<keyword evidence="3" id="KW-1185">Reference proteome</keyword>
<proteinExistence type="predicted"/>
<gene>
    <name evidence="2" type="ORF">EVAR_53159_1</name>
</gene>
<sequence>MAGGVMLAVASPSQHESLSPPAPAPVPRCRTAPSSRLFRWDFEEENKKKKGSPVRQPFAVAPAFEHHFPYV</sequence>
<evidence type="ECO:0000313" key="3">
    <source>
        <dbReference type="Proteomes" id="UP000299102"/>
    </source>
</evidence>
<reference evidence="2 3" key="1">
    <citation type="journal article" date="2019" name="Commun. Biol.">
        <title>The bagworm genome reveals a unique fibroin gene that provides high tensile strength.</title>
        <authorList>
            <person name="Kono N."/>
            <person name="Nakamura H."/>
            <person name="Ohtoshi R."/>
            <person name="Tomita M."/>
            <person name="Numata K."/>
            <person name="Arakawa K."/>
        </authorList>
    </citation>
    <scope>NUCLEOTIDE SEQUENCE [LARGE SCALE GENOMIC DNA]</scope>
</reference>
<protein>
    <submittedName>
        <fullName evidence="2">Uncharacterized protein</fullName>
    </submittedName>
</protein>
<accession>A0A4C1YZH7</accession>
<dbReference type="AlphaFoldDB" id="A0A4C1YZH7"/>
<name>A0A4C1YZH7_EUMVA</name>